<dbReference type="AlphaFoldDB" id="A0A3Q9BPM1"/>
<evidence type="ECO:0000313" key="2">
    <source>
        <dbReference type="Proteomes" id="UP000275663"/>
    </source>
</evidence>
<reference evidence="1 2" key="1">
    <citation type="journal article" date="2011" name="Int. J. Syst. Evol. Microbiol.">
        <title>Description of Undibacterium oligocarboniphilum sp. nov., isolated from purified water, and Undibacterium pigrum strain CCUG 49012 as the type strain of Undibacterium parvum sp. nov., and emended descriptions of the genus Undibacterium and the species Undibacterium pigrum.</title>
        <authorList>
            <person name="Eder W."/>
            <person name="Wanner G."/>
            <person name="Ludwig W."/>
            <person name="Busse H.J."/>
            <person name="Ziemke-Kageler F."/>
            <person name="Lang E."/>
        </authorList>
    </citation>
    <scope>NUCLEOTIDE SEQUENCE [LARGE SCALE GENOMIC DNA]</scope>
    <source>
        <strain evidence="1 2">DSM 23061</strain>
    </source>
</reference>
<name>A0A3Q9BPM1_9BURK</name>
<accession>A0A3Q9BPM1</accession>
<evidence type="ECO:0000313" key="1">
    <source>
        <dbReference type="EMBL" id="AZP11608.1"/>
    </source>
</evidence>
<proteinExistence type="predicted"/>
<protein>
    <submittedName>
        <fullName evidence="1">Uncharacterized protein</fullName>
    </submittedName>
</protein>
<organism evidence="1 2">
    <name type="scientific">Undibacterium parvum</name>
    <dbReference type="NCBI Taxonomy" id="401471"/>
    <lineage>
        <taxon>Bacteria</taxon>
        <taxon>Pseudomonadati</taxon>
        <taxon>Pseudomonadota</taxon>
        <taxon>Betaproteobacteria</taxon>
        <taxon>Burkholderiales</taxon>
        <taxon>Oxalobacteraceae</taxon>
        <taxon>Undibacterium</taxon>
    </lineage>
</organism>
<dbReference type="RefSeq" id="WP_126126993.1">
    <property type="nucleotide sequence ID" value="NZ_CP034464.1"/>
</dbReference>
<gene>
    <name evidence="1" type="ORF">EJN92_06085</name>
</gene>
<dbReference type="KEGG" id="upv:EJN92_06085"/>
<sequence length="143" mass="15490">MSDLKLPAIVLLSSTPQEAAGWLPVTQHVCGGFARKTFDAYAYVLKVLPTMQEMIDDILFEQFLGDITKGLDDGVSDKQRAEYRGFLLRHGVVVSDANLATLTQAVYPMDASEKNLQALTGKASIKGINLEGLQIAVLGDNCC</sequence>
<keyword evidence="2" id="KW-1185">Reference proteome</keyword>
<dbReference type="Proteomes" id="UP000275663">
    <property type="component" value="Chromosome"/>
</dbReference>
<dbReference type="EMBL" id="CP034464">
    <property type="protein sequence ID" value="AZP11608.1"/>
    <property type="molecule type" value="Genomic_DNA"/>
</dbReference>
<dbReference type="OrthoDB" id="8006128at2"/>